<feature type="non-terminal residue" evidence="1">
    <location>
        <position position="1"/>
    </location>
</feature>
<dbReference type="SUPFAM" id="SSF54593">
    <property type="entry name" value="Glyoxalase/Bleomycin resistance protein/Dihydroxybiphenyl dioxygenase"/>
    <property type="match status" value="1"/>
</dbReference>
<accession>A0A382PC68</accession>
<name>A0A382PC68_9ZZZZ</name>
<proteinExistence type="predicted"/>
<protein>
    <recommendedName>
        <fullName evidence="2">Glyoxalase-like domain-containing protein</fullName>
    </recommendedName>
</protein>
<dbReference type="InterPro" id="IPR029068">
    <property type="entry name" value="Glyas_Bleomycin-R_OHBP_Dase"/>
</dbReference>
<sequence length="224" mass="24896">LYRDPSVAKYGLKNTLLPIGNNFLEIVAPFRDGTAAERFLKKRGGDGGYMVILECDDAVKRERRMRELDIRIINKLEYPSFQSIQMHPQDTGGAIIETGTDSRSSEGPGPWHPAGDNWENAVRTDVVSALVAVELQSNDPKSLANRWSEVLDVAMDESTDGTPKLQLENADLRFRNSLDSRGEGLATLHLRTVNKTHILQEAAARSCNIERDTVTVCGTKFKLL</sequence>
<dbReference type="Gene3D" id="3.10.180.10">
    <property type="entry name" value="2,3-Dihydroxybiphenyl 1,2-Dioxygenase, domain 1"/>
    <property type="match status" value="1"/>
</dbReference>
<reference evidence="1" key="1">
    <citation type="submission" date="2018-05" db="EMBL/GenBank/DDBJ databases">
        <authorList>
            <person name="Lanie J.A."/>
            <person name="Ng W.-L."/>
            <person name="Kazmierczak K.M."/>
            <person name="Andrzejewski T.M."/>
            <person name="Davidsen T.M."/>
            <person name="Wayne K.J."/>
            <person name="Tettelin H."/>
            <person name="Glass J.I."/>
            <person name="Rusch D."/>
            <person name="Podicherti R."/>
            <person name="Tsui H.-C.T."/>
            <person name="Winkler M.E."/>
        </authorList>
    </citation>
    <scope>NUCLEOTIDE SEQUENCE</scope>
</reference>
<dbReference type="EMBL" id="UINC01105493">
    <property type="protein sequence ID" value="SVC69461.1"/>
    <property type="molecule type" value="Genomic_DNA"/>
</dbReference>
<organism evidence="1">
    <name type="scientific">marine metagenome</name>
    <dbReference type="NCBI Taxonomy" id="408172"/>
    <lineage>
        <taxon>unclassified sequences</taxon>
        <taxon>metagenomes</taxon>
        <taxon>ecological metagenomes</taxon>
    </lineage>
</organism>
<evidence type="ECO:0000313" key="1">
    <source>
        <dbReference type="EMBL" id="SVC69461.1"/>
    </source>
</evidence>
<evidence type="ECO:0008006" key="2">
    <source>
        <dbReference type="Google" id="ProtNLM"/>
    </source>
</evidence>
<dbReference type="AlphaFoldDB" id="A0A382PC68"/>
<gene>
    <name evidence="1" type="ORF">METZ01_LOCUS322315</name>
</gene>